<evidence type="ECO:0000256" key="2">
    <source>
        <dbReference type="ARBA" id="ARBA00023002"/>
    </source>
</evidence>
<gene>
    <name evidence="5" type="primary">afr_3</name>
    <name evidence="5" type="ORF">NCTC5047_05940</name>
</gene>
<dbReference type="Pfam" id="PF22725">
    <property type="entry name" value="GFO_IDH_MocA_C3"/>
    <property type="match status" value="1"/>
</dbReference>
<feature type="domain" description="GFO/IDH/MocA-like oxidoreductase" evidence="4">
    <location>
        <begin position="150"/>
        <end position="260"/>
    </location>
</feature>
<dbReference type="GO" id="GO:0000166">
    <property type="term" value="F:nucleotide binding"/>
    <property type="evidence" value="ECO:0007669"/>
    <property type="project" value="InterPro"/>
</dbReference>
<comment type="similarity">
    <text evidence="1">Belongs to the Gfo/Idh/MocA family.</text>
</comment>
<dbReference type="EC" id="1.1.1.292" evidence="5"/>
<dbReference type="InterPro" id="IPR000683">
    <property type="entry name" value="Gfo/Idh/MocA-like_OxRdtase_N"/>
</dbReference>
<dbReference type="InterPro" id="IPR050984">
    <property type="entry name" value="Gfo/Idh/MocA_domain"/>
</dbReference>
<protein>
    <submittedName>
        <fullName evidence="5">Myo-inositol 2-dehydrogenase</fullName>
        <ecNumber evidence="5">1.1.1.292</ecNumber>
    </submittedName>
</protein>
<accession>A0A377XNK1</accession>
<evidence type="ECO:0000313" key="6">
    <source>
        <dbReference type="Proteomes" id="UP000254340"/>
    </source>
</evidence>
<keyword evidence="2 5" id="KW-0560">Oxidoreductase</keyword>
<feature type="domain" description="Gfo/Idh/MocA-like oxidoreductase N-terminal" evidence="3">
    <location>
        <begin position="20"/>
        <end position="134"/>
    </location>
</feature>
<proteinExistence type="inferred from homology"/>
<evidence type="ECO:0000256" key="1">
    <source>
        <dbReference type="ARBA" id="ARBA00010928"/>
    </source>
</evidence>
<name>A0A377XNK1_KLEPN</name>
<dbReference type="Gene3D" id="3.30.360.10">
    <property type="entry name" value="Dihydrodipicolinate Reductase, domain 2"/>
    <property type="match status" value="1"/>
</dbReference>
<dbReference type="Proteomes" id="UP000254340">
    <property type="component" value="Unassembled WGS sequence"/>
</dbReference>
<evidence type="ECO:0000313" key="5">
    <source>
        <dbReference type="EMBL" id="STT84876.1"/>
    </source>
</evidence>
<dbReference type="EMBL" id="UGLH01000006">
    <property type="protein sequence ID" value="STT84876.1"/>
    <property type="molecule type" value="Genomic_DNA"/>
</dbReference>
<evidence type="ECO:0000259" key="4">
    <source>
        <dbReference type="Pfam" id="PF22725"/>
    </source>
</evidence>
<dbReference type="AlphaFoldDB" id="A0A377XNK1"/>
<dbReference type="Gene3D" id="3.40.50.720">
    <property type="entry name" value="NAD(P)-binding Rossmann-like Domain"/>
    <property type="match status" value="1"/>
</dbReference>
<sequence length="393" mass="43384">MFPSHLPTPRRPAAQSIPLLRWGIIGPGWIAERFVHSLKTYSRQQVVAVASRSQAKADRVAAEWGIPQAYGQVEEMLARPDIDAVYIATPHNHHFPDGMQALKAGKHVLIEKPFALNLGEGRELQAEAARQGKLALEAMWCDYAPKYDVIHQLLEDGALGDLHTLLADHGEYFTPEHRIFNADLAGGPMMDLGSYLTSFALMVGGMPQEIVARGSATAEGLNGQTSMLFGWQNGMQGLLNTTLFSNTPGGAVVAGRQATLTIDGQFYAPGGFTLAASQGGQVLRWEEPRNRYDQLFWQAEHFAWCIGQGLQDSPLRPLSRVLQNLQVMDEVRRQWARCLTKNAKEPAGQWQIARAYLPLPGKRTRTMPDVCCPAALRLHGPVISMQPIDITVY</sequence>
<dbReference type="SUPFAM" id="SSF51735">
    <property type="entry name" value="NAD(P)-binding Rossmann-fold domains"/>
    <property type="match status" value="1"/>
</dbReference>
<evidence type="ECO:0000259" key="3">
    <source>
        <dbReference type="Pfam" id="PF01408"/>
    </source>
</evidence>
<dbReference type="InterPro" id="IPR036291">
    <property type="entry name" value="NAD(P)-bd_dom_sf"/>
</dbReference>
<organism evidence="5 6">
    <name type="scientific">Klebsiella pneumoniae</name>
    <dbReference type="NCBI Taxonomy" id="573"/>
    <lineage>
        <taxon>Bacteria</taxon>
        <taxon>Pseudomonadati</taxon>
        <taxon>Pseudomonadota</taxon>
        <taxon>Gammaproteobacteria</taxon>
        <taxon>Enterobacterales</taxon>
        <taxon>Enterobacteriaceae</taxon>
        <taxon>Klebsiella/Raoultella group</taxon>
        <taxon>Klebsiella</taxon>
        <taxon>Klebsiella pneumoniae complex</taxon>
    </lineage>
</organism>
<reference evidence="5 6" key="1">
    <citation type="submission" date="2018-06" db="EMBL/GenBank/DDBJ databases">
        <authorList>
            <consortium name="Pathogen Informatics"/>
            <person name="Doyle S."/>
        </authorList>
    </citation>
    <scope>NUCLEOTIDE SEQUENCE [LARGE SCALE GENOMIC DNA]</scope>
    <source>
        <strain evidence="5 6">NCTC5047</strain>
    </source>
</reference>
<dbReference type="InterPro" id="IPR055170">
    <property type="entry name" value="GFO_IDH_MocA-like_dom"/>
</dbReference>
<dbReference type="GO" id="GO:0033712">
    <property type="term" value="F:1,5-anhydro-D-fructose reductase (1,5-anhydro-D-mannitol-forming) activity"/>
    <property type="evidence" value="ECO:0007669"/>
    <property type="project" value="UniProtKB-EC"/>
</dbReference>
<dbReference type="PANTHER" id="PTHR22604">
    <property type="entry name" value="OXIDOREDUCTASES"/>
    <property type="match status" value="1"/>
</dbReference>
<dbReference type="SUPFAM" id="SSF55347">
    <property type="entry name" value="Glyceraldehyde-3-phosphate dehydrogenase-like, C-terminal domain"/>
    <property type="match status" value="1"/>
</dbReference>
<dbReference type="Pfam" id="PF01408">
    <property type="entry name" value="GFO_IDH_MocA"/>
    <property type="match status" value="1"/>
</dbReference>
<dbReference type="PANTHER" id="PTHR22604:SF105">
    <property type="entry name" value="TRANS-1,2-DIHYDROBENZENE-1,2-DIOL DEHYDROGENASE"/>
    <property type="match status" value="1"/>
</dbReference>